<protein>
    <submittedName>
        <fullName evidence="2">Nucleotide pyrophosphohydrolase</fullName>
    </submittedName>
</protein>
<reference evidence="2 3" key="1">
    <citation type="submission" date="2015-08" db="EMBL/GenBank/DDBJ databases">
        <title>Genome sequence of Streptococcus phocae subsp. phocae ATCC 51973T isolated from liver specimen obtained from seal.</title>
        <authorList>
            <person name="Avendano-Herrera R."/>
        </authorList>
    </citation>
    <scope>NUCLEOTIDE SEQUENCE [LARGE SCALE GENOMIC DNA]</scope>
    <source>
        <strain evidence="2 3">ATCC 51973</strain>
    </source>
</reference>
<name>A0A0P6SNJ4_9STRE</name>
<comment type="caution">
    <text evidence="2">The sequence shown here is derived from an EMBL/GenBank/DDBJ whole genome shotgun (WGS) entry which is preliminary data.</text>
</comment>
<keyword evidence="2" id="KW-0378">Hydrolase</keyword>
<dbReference type="SUPFAM" id="SSF101386">
    <property type="entry name" value="all-alpha NTP pyrophosphatases"/>
    <property type="match status" value="1"/>
</dbReference>
<feature type="domain" description="NTP pyrophosphohydrolase MazG-like" evidence="1">
    <location>
        <begin position="29"/>
        <end position="86"/>
    </location>
</feature>
<dbReference type="GO" id="GO:0042262">
    <property type="term" value="P:DNA protection"/>
    <property type="evidence" value="ECO:0007669"/>
    <property type="project" value="TreeGrafter"/>
</dbReference>
<dbReference type="AlphaFoldDB" id="A0A0P6SNJ4"/>
<gene>
    <name evidence="2" type="ORF">AKK44_01750</name>
</gene>
<evidence type="ECO:0000313" key="3">
    <source>
        <dbReference type="Proteomes" id="UP000049578"/>
    </source>
</evidence>
<dbReference type="PANTHER" id="PTHR46523:SF1">
    <property type="entry name" value="DCTP PYROPHOSPHATASE 1"/>
    <property type="match status" value="1"/>
</dbReference>
<dbReference type="InterPro" id="IPR052555">
    <property type="entry name" value="dCTP_Pyrophosphatase"/>
</dbReference>
<dbReference type="EMBL" id="LHQM01000006">
    <property type="protein sequence ID" value="KPJ22999.1"/>
    <property type="molecule type" value="Genomic_DNA"/>
</dbReference>
<dbReference type="Gene3D" id="1.10.287.1080">
    <property type="entry name" value="MazG-like"/>
    <property type="match status" value="1"/>
</dbReference>
<evidence type="ECO:0000313" key="2">
    <source>
        <dbReference type="EMBL" id="KPJ22999.1"/>
    </source>
</evidence>
<dbReference type="Pfam" id="PF03819">
    <property type="entry name" value="MazG"/>
    <property type="match status" value="1"/>
</dbReference>
<dbReference type="PATRIC" id="fig|119224.3.peg.1523"/>
<dbReference type="GO" id="GO:0006253">
    <property type="term" value="P:dCTP catabolic process"/>
    <property type="evidence" value="ECO:0007669"/>
    <property type="project" value="TreeGrafter"/>
</dbReference>
<dbReference type="GO" id="GO:0005829">
    <property type="term" value="C:cytosol"/>
    <property type="evidence" value="ECO:0007669"/>
    <property type="project" value="TreeGrafter"/>
</dbReference>
<dbReference type="PANTHER" id="PTHR46523">
    <property type="entry name" value="DCTP PYROPHOSPHATASE 1"/>
    <property type="match status" value="1"/>
</dbReference>
<accession>A0A0P6SNJ4</accession>
<dbReference type="InterPro" id="IPR004518">
    <property type="entry name" value="MazG-like_dom"/>
</dbReference>
<dbReference type="GO" id="GO:0047840">
    <property type="term" value="F:dCTP diphosphatase activity"/>
    <property type="evidence" value="ECO:0007669"/>
    <property type="project" value="TreeGrafter"/>
</dbReference>
<evidence type="ECO:0000259" key="1">
    <source>
        <dbReference type="Pfam" id="PF03819"/>
    </source>
</evidence>
<dbReference type="Proteomes" id="UP000049578">
    <property type="component" value="Unassembled WGS sequence"/>
</dbReference>
<sequence>MMEVTVSELQDYLFNHYHKKAIDEGLFIKLVEEVGEVAEVLNKKAKRKETISEDLESQLGSEIADVLHYAIAIAALNDINLSEAILKKDKLAAQKYHHQMNLEQFILEKRDSMPTVVSDEKLEK</sequence>
<proteinExistence type="predicted"/>
<organism evidence="2 3">
    <name type="scientific">Streptococcus phocae</name>
    <dbReference type="NCBI Taxonomy" id="119224"/>
    <lineage>
        <taxon>Bacteria</taxon>
        <taxon>Bacillati</taxon>
        <taxon>Bacillota</taxon>
        <taxon>Bacilli</taxon>
        <taxon>Lactobacillales</taxon>
        <taxon>Streptococcaceae</taxon>
        <taxon>Streptococcus</taxon>
    </lineage>
</organism>
<dbReference type="STRING" id="119224.AKK44_01750"/>
<keyword evidence="3" id="KW-1185">Reference proteome</keyword>